<accession>G8ZP61</accession>
<evidence type="ECO:0000256" key="2">
    <source>
        <dbReference type="ARBA" id="ARBA00009969"/>
    </source>
</evidence>
<keyword evidence="5 11" id="KW-1133">Transmembrane helix</keyword>
<feature type="compositionally biased region" description="Basic and acidic residues" evidence="10">
    <location>
        <begin position="357"/>
        <end position="366"/>
    </location>
</feature>
<evidence type="ECO:0000256" key="6">
    <source>
        <dbReference type="ARBA" id="ARBA00023055"/>
    </source>
</evidence>
<dbReference type="PANTHER" id="PTHR31465:SF9">
    <property type="entry name" value="SPHINGOID LONG-CHAIN BASE TRANSPORTER RSB1"/>
    <property type="match status" value="1"/>
</dbReference>
<evidence type="ECO:0000313" key="12">
    <source>
        <dbReference type="EMBL" id="CCE90405.1"/>
    </source>
</evidence>
<dbReference type="Proteomes" id="UP000005627">
    <property type="component" value="Chromosome 2"/>
</dbReference>
<dbReference type="OrthoDB" id="3358017at2759"/>
<evidence type="ECO:0000256" key="5">
    <source>
        <dbReference type="ARBA" id="ARBA00022989"/>
    </source>
</evidence>
<feature type="transmembrane region" description="Helical" evidence="11">
    <location>
        <begin position="35"/>
        <end position="58"/>
    </location>
</feature>
<dbReference type="eggNOG" id="ENOG502QU4U">
    <property type="taxonomic scope" value="Eukaryota"/>
</dbReference>
<feature type="transmembrane region" description="Helical" evidence="11">
    <location>
        <begin position="285"/>
        <end position="305"/>
    </location>
</feature>
<dbReference type="AlphaFoldDB" id="G8ZP61"/>
<feature type="region of interest" description="Disordered" evidence="10">
    <location>
        <begin position="321"/>
        <end position="374"/>
    </location>
</feature>
<evidence type="ECO:0000256" key="1">
    <source>
        <dbReference type="ARBA" id="ARBA00004651"/>
    </source>
</evidence>
<reference evidence="12 13" key="1">
    <citation type="journal article" date="2011" name="Proc. Natl. Acad. Sci. U.S.A.">
        <title>Evolutionary erosion of yeast sex chromosomes by mating-type switching accidents.</title>
        <authorList>
            <person name="Gordon J.L."/>
            <person name="Armisen D."/>
            <person name="Proux-Wera E."/>
            <person name="Oheigeartaigh S.S."/>
            <person name="Byrne K.P."/>
            <person name="Wolfe K.H."/>
        </authorList>
    </citation>
    <scope>NUCLEOTIDE SEQUENCE [LARGE SCALE GENOMIC DNA]</scope>
    <source>
        <strain evidence="13">ATCC 10662 / CBS 1146 / NBRC 0425 / NCYC 2629 / NRRL Y-866</strain>
    </source>
</reference>
<keyword evidence="6" id="KW-0445">Lipid transport</keyword>
<protein>
    <recommendedName>
        <fullName evidence="9">Sphingoid long-chain base transporter RSB1</fullName>
    </recommendedName>
</protein>
<evidence type="ECO:0000256" key="8">
    <source>
        <dbReference type="ARBA" id="ARBA00037472"/>
    </source>
</evidence>
<dbReference type="RefSeq" id="XP_003679616.1">
    <property type="nucleotide sequence ID" value="XM_003679568.1"/>
</dbReference>
<evidence type="ECO:0000256" key="7">
    <source>
        <dbReference type="ARBA" id="ARBA00023136"/>
    </source>
</evidence>
<organism evidence="12 13">
    <name type="scientific">Torulaspora delbrueckii</name>
    <name type="common">Yeast</name>
    <name type="synonym">Candida colliculosa</name>
    <dbReference type="NCBI Taxonomy" id="4950"/>
    <lineage>
        <taxon>Eukaryota</taxon>
        <taxon>Fungi</taxon>
        <taxon>Dikarya</taxon>
        <taxon>Ascomycota</taxon>
        <taxon>Saccharomycotina</taxon>
        <taxon>Saccharomycetes</taxon>
        <taxon>Saccharomycetales</taxon>
        <taxon>Saccharomycetaceae</taxon>
        <taxon>Torulaspora</taxon>
    </lineage>
</organism>
<evidence type="ECO:0000256" key="3">
    <source>
        <dbReference type="ARBA" id="ARBA00022475"/>
    </source>
</evidence>
<evidence type="ECO:0000256" key="10">
    <source>
        <dbReference type="SAM" id="MobiDB-lite"/>
    </source>
</evidence>
<gene>
    <name evidence="12" type="primary">TDEL0B02760</name>
    <name evidence="12" type="ORF">TDEL_0B02760</name>
</gene>
<dbReference type="PANTHER" id="PTHR31465">
    <property type="entry name" value="PROTEIN RTA1-RELATED"/>
    <property type="match status" value="1"/>
</dbReference>
<feature type="transmembrane region" description="Helical" evidence="11">
    <location>
        <begin position="174"/>
        <end position="198"/>
    </location>
</feature>
<feature type="transmembrane region" description="Helical" evidence="11">
    <location>
        <begin position="135"/>
        <end position="154"/>
    </location>
</feature>
<dbReference type="HOGENOM" id="CLU_033465_6_3_1"/>
<dbReference type="FunCoup" id="G8ZP61">
    <property type="interactions" value="63"/>
</dbReference>
<feature type="transmembrane region" description="Helical" evidence="11">
    <location>
        <begin position="95"/>
        <end position="114"/>
    </location>
</feature>
<evidence type="ECO:0000256" key="11">
    <source>
        <dbReference type="SAM" id="Phobius"/>
    </source>
</evidence>
<dbReference type="InterPro" id="IPR007568">
    <property type="entry name" value="RTA1"/>
</dbReference>
<evidence type="ECO:0000313" key="13">
    <source>
        <dbReference type="Proteomes" id="UP000005627"/>
    </source>
</evidence>
<keyword evidence="7 11" id="KW-0472">Membrane</keyword>
<feature type="transmembrane region" description="Helical" evidence="11">
    <location>
        <begin position="65"/>
        <end position="83"/>
    </location>
</feature>
<dbReference type="EMBL" id="HE616743">
    <property type="protein sequence ID" value="CCE90405.1"/>
    <property type="molecule type" value="Genomic_DNA"/>
</dbReference>
<comment type="subcellular location">
    <subcellularLocation>
        <location evidence="1">Cell membrane</location>
        <topology evidence="1">Multi-pass membrane protein</topology>
    </subcellularLocation>
</comment>
<feature type="transmembrane region" description="Helical" evidence="11">
    <location>
        <begin position="248"/>
        <end position="269"/>
    </location>
</feature>
<keyword evidence="6" id="KW-0813">Transport</keyword>
<name>G8ZP61_TORDE</name>
<proteinExistence type="inferred from homology"/>
<comment type="function">
    <text evidence="8">Catalyzes the ATP-dependent translocation of sphingoid long-chain bases (LCBs) from the cytoplasmic site toward the extracytoplasmic side of the membrane (flip-flop). Involved in the establishment of the functional lipid asymmetry of the plasma membrane. Regulates intracellular levels of LCBs, sphingolipid precursors that are growth inhibitory at increased levels.</text>
</comment>
<dbReference type="STRING" id="1076872.G8ZP61"/>
<dbReference type="GeneID" id="11504326"/>
<dbReference type="KEGG" id="tdl:TDEL_0B02760"/>
<evidence type="ECO:0000256" key="4">
    <source>
        <dbReference type="ARBA" id="ARBA00022692"/>
    </source>
</evidence>
<dbReference type="InParanoid" id="G8ZP61"/>
<dbReference type="GO" id="GO:0000324">
    <property type="term" value="C:fungal-type vacuole"/>
    <property type="evidence" value="ECO:0007669"/>
    <property type="project" value="TreeGrafter"/>
</dbReference>
<evidence type="ECO:0000256" key="9">
    <source>
        <dbReference type="ARBA" id="ARBA00041117"/>
    </source>
</evidence>
<comment type="similarity">
    <text evidence="2">Belongs to the lipid-translocating exporter (LTE) (TC 9.A.26.1) family.</text>
</comment>
<keyword evidence="3" id="KW-1003">Cell membrane</keyword>
<sequence>MNITENLGALVKDDGGGVVNGVASVSLYSGMVPNLGFNIAMLSIWGVLLSSHVLLVWLKQYWFSTAFICAGILEVIGYAGRVWSHFNVFMMDPFLMQMVCLTIAPVFTMGGIYYQLAKMIEVYGHRFCLLPSPMAYSYIFIGFDIVSLVVQAAGGGVAGSDTATGNESDTGDNIFIAGLALQVASMTIFIALMGHLYYRVFVKTRLDHTGTKKPTLSLFKIPQSEIDYLYRQKFSDLRIHPKRWVFHYFPHALTLAVCTVFVRCCYRLAELITGWSGYLITHENYFIILDALMIAIATVSMTVFHPGFAFEGRQRSIPITAGKVDPETITPPESDKVESISSNEPATEKKKWWKPFSKKDTEKADSDQWNGEEA</sequence>
<dbReference type="Pfam" id="PF04479">
    <property type="entry name" value="RTA1"/>
    <property type="match status" value="1"/>
</dbReference>
<keyword evidence="4 11" id="KW-0812">Transmembrane</keyword>
<keyword evidence="13" id="KW-1185">Reference proteome</keyword>
<dbReference type="GO" id="GO:0006869">
    <property type="term" value="P:lipid transport"/>
    <property type="evidence" value="ECO:0007669"/>
    <property type="project" value="UniProtKB-KW"/>
</dbReference>
<dbReference type="GO" id="GO:0005886">
    <property type="term" value="C:plasma membrane"/>
    <property type="evidence" value="ECO:0007669"/>
    <property type="project" value="UniProtKB-SubCell"/>
</dbReference>